<sequence>MKAISRGLVQDEETSKANSWEMLWMGEVRIIWFNGGEMRLTSARHVLGLKTSLILLGILDKLGYKYRCQGERLTLEEYLELSGNGSDLLETDKVGEHRLHVPGKGSKFLISNLAFDVHTLVKQIESTCLGHAEKLGTKVELGSKASVTQFGVEIIQSKSEWRLKSLRWNSS</sequence>
<keyword evidence="2" id="KW-1185">Reference proteome</keyword>
<comment type="caution">
    <text evidence="1">The sequence shown here is derived from an EMBL/GenBank/DDBJ whole genome shotgun (WGS) entry which is preliminary data.</text>
</comment>
<accession>A0A2I0J0F2</accession>
<dbReference type="AlphaFoldDB" id="A0A2I0J0F2"/>
<proteinExistence type="predicted"/>
<reference evidence="1 2" key="1">
    <citation type="submission" date="2017-11" db="EMBL/GenBank/DDBJ databases">
        <title>De-novo sequencing of pomegranate (Punica granatum L.) genome.</title>
        <authorList>
            <person name="Akparov Z."/>
            <person name="Amiraslanov A."/>
            <person name="Hajiyeva S."/>
            <person name="Abbasov M."/>
            <person name="Kaur K."/>
            <person name="Hamwieh A."/>
            <person name="Solovyev V."/>
            <person name="Salamov A."/>
            <person name="Braich B."/>
            <person name="Kosarev P."/>
            <person name="Mahmoud A."/>
            <person name="Hajiyev E."/>
            <person name="Babayeva S."/>
            <person name="Izzatullayeva V."/>
            <person name="Mammadov A."/>
            <person name="Mammadov A."/>
            <person name="Sharifova S."/>
            <person name="Ojaghi J."/>
            <person name="Eynullazada K."/>
            <person name="Bayramov B."/>
            <person name="Abdulazimova A."/>
            <person name="Shahmuradov I."/>
        </authorList>
    </citation>
    <scope>NUCLEOTIDE SEQUENCE [LARGE SCALE GENOMIC DNA]</scope>
    <source>
        <strain evidence="2">cv. AG2017</strain>
        <tissue evidence="1">Leaf</tissue>
    </source>
</reference>
<evidence type="ECO:0000313" key="2">
    <source>
        <dbReference type="Proteomes" id="UP000233551"/>
    </source>
</evidence>
<organism evidence="1 2">
    <name type="scientific">Punica granatum</name>
    <name type="common">Pomegranate</name>
    <dbReference type="NCBI Taxonomy" id="22663"/>
    <lineage>
        <taxon>Eukaryota</taxon>
        <taxon>Viridiplantae</taxon>
        <taxon>Streptophyta</taxon>
        <taxon>Embryophyta</taxon>
        <taxon>Tracheophyta</taxon>
        <taxon>Spermatophyta</taxon>
        <taxon>Magnoliopsida</taxon>
        <taxon>eudicotyledons</taxon>
        <taxon>Gunneridae</taxon>
        <taxon>Pentapetalae</taxon>
        <taxon>rosids</taxon>
        <taxon>malvids</taxon>
        <taxon>Myrtales</taxon>
        <taxon>Lythraceae</taxon>
        <taxon>Punica</taxon>
    </lineage>
</organism>
<gene>
    <name evidence="1" type="ORF">CRG98_029876</name>
</gene>
<dbReference type="Proteomes" id="UP000233551">
    <property type="component" value="Unassembled WGS sequence"/>
</dbReference>
<name>A0A2I0J0F2_PUNGR</name>
<evidence type="ECO:0000313" key="1">
    <source>
        <dbReference type="EMBL" id="PKI49728.1"/>
    </source>
</evidence>
<dbReference type="EMBL" id="PGOL01002213">
    <property type="protein sequence ID" value="PKI49728.1"/>
    <property type="molecule type" value="Genomic_DNA"/>
</dbReference>
<protein>
    <submittedName>
        <fullName evidence="1">Uncharacterized protein</fullName>
    </submittedName>
</protein>